<name>A0A919QFF5_9ACTN</name>
<dbReference type="Gene3D" id="2.130.10.10">
    <property type="entry name" value="YVTN repeat-like/Quinoprotein amine dehydrogenase"/>
    <property type="match status" value="1"/>
</dbReference>
<comment type="caution">
    <text evidence="2">The sequence shown here is derived from an EMBL/GenBank/DDBJ whole genome shotgun (WGS) entry which is preliminary data.</text>
</comment>
<dbReference type="InterPro" id="IPR015943">
    <property type="entry name" value="WD40/YVTN_repeat-like_dom_sf"/>
</dbReference>
<proteinExistence type="predicted"/>
<evidence type="ECO:0000313" key="2">
    <source>
        <dbReference type="EMBL" id="GIH27952.1"/>
    </source>
</evidence>
<dbReference type="AlphaFoldDB" id="A0A919QFF5"/>
<reference evidence="2" key="1">
    <citation type="submission" date="2021-01" db="EMBL/GenBank/DDBJ databases">
        <title>Whole genome shotgun sequence of Acrocarpospora phusangensis NBRC 108782.</title>
        <authorList>
            <person name="Komaki H."/>
            <person name="Tamura T."/>
        </authorList>
    </citation>
    <scope>NUCLEOTIDE SEQUENCE</scope>
    <source>
        <strain evidence="2">NBRC 108782</strain>
    </source>
</reference>
<gene>
    <name evidence="2" type="ORF">Aph01nite_62620</name>
</gene>
<evidence type="ECO:0000313" key="3">
    <source>
        <dbReference type="Proteomes" id="UP000640052"/>
    </source>
</evidence>
<feature type="chain" id="PRO_5037415816" description="Lipoprotein LpqB beta-propeller domain-containing protein" evidence="1">
    <location>
        <begin position="24"/>
        <end position="331"/>
    </location>
</feature>
<keyword evidence="3" id="KW-1185">Reference proteome</keyword>
<feature type="signal peptide" evidence="1">
    <location>
        <begin position="1"/>
        <end position="23"/>
    </location>
</feature>
<accession>A0A919QFF5</accession>
<protein>
    <recommendedName>
        <fullName evidence="4">Lipoprotein LpqB beta-propeller domain-containing protein</fullName>
    </recommendedName>
</protein>
<dbReference type="EMBL" id="BOOA01000067">
    <property type="protein sequence ID" value="GIH27952.1"/>
    <property type="molecule type" value="Genomic_DNA"/>
</dbReference>
<keyword evidence="1" id="KW-0732">Signal</keyword>
<dbReference type="Proteomes" id="UP000640052">
    <property type="component" value="Unassembled WGS sequence"/>
</dbReference>
<sequence>MKRLAILAIAVVSVTGTPAVAGAESGTARNAEASARYAMLQSCPKKDYRVPCGSWTVVLRDGKKVVLEDAQVFQVTGNKVDKESSLPIHLSGDGRRAVYFRKADRQLVVRDLSTNKVIALPAKAAKVPAGMNMSDVGTFLSGDGAVLVIDYLEEAARRESLIVDVASGDVRTFKGNESVDSVSARGEYVLTSRYTSENTWTYTAYDRAGNAVNSQVVPQIVANNSPVALADDGTTMAVVVSGIAGTSLRLYDLANDTVGGKIDVSVPKREVVQHVQWDSGDRLTLRTFHDVADYTATQNASWEVSAGTGVTKRTDSFTIKSKVWDYRLPGD</sequence>
<evidence type="ECO:0000256" key="1">
    <source>
        <dbReference type="SAM" id="SignalP"/>
    </source>
</evidence>
<dbReference type="SUPFAM" id="SSF50969">
    <property type="entry name" value="YVTN repeat-like/Quinoprotein amine dehydrogenase"/>
    <property type="match status" value="1"/>
</dbReference>
<evidence type="ECO:0008006" key="4">
    <source>
        <dbReference type="Google" id="ProtNLM"/>
    </source>
</evidence>
<organism evidence="2 3">
    <name type="scientific">Acrocarpospora phusangensis</name>
    <dbReference type="NCBI Taxonomy" id="1070424"/>
    <lineage>
        <taxon>Bacteria</taxon>
        <taxon>Bacillati</taxon>
        <taxon>Actinomycetota</taxon>
        <taxon>Actinomycetes</taxon>
        <taxon>Streptosporangiales</taxon>
        <taxon>Streptosporangiaceae</taxon>
        <taxon>Acrocarpospora</taxon>
    </lineage>
</organism>
<dbReference type="InterPro" id="IPR011044">
    <property type="entry name" value="Quino_amine_DH_bsu"/>
</dbReference>
<dbReference type="RefSeq" id="WP_204044594.1">
    <property type="nucleotide sequence ID" value="NZ_BOOA01000067.1"/>
</dbReference>